<dbReference type="PANTHER" id="PTHR43434">
    <property type="entry name" value="PHOSPHOGLYCOLATE PHOSPHATASE"/>
    <property type="match status" value="1"/>
</dbReference>
<dbReference type="Gene3D" id="1.10.150.240">
    <property type="entry name" value="Putative phosphatase, domain 2"/>
    <property type="match status" value="1"/>
</dbReference>
<comment type="caution">
    <text evidence="3">The sequence shown here is derived from an EMBL/GenBank/DDBJ whole genome shotgun (WGS) entry which is preliminary data.</text>
</comment>
<dbReference type="PANTHER" id="PTHR43434:SF1">
    <property type="entry name" value="PHOSPHOGLYCOLATE PHOSPHATASE"/>
    <property type="match status" value="1"/>
</dbReference>
<dbReference type="SFLD" id="SFLDG01129">
    <property type="entry name" value="C1.5:_HAD__Beta-PGM__Phosphata"/>
    <property type="match status" value="1"/>
</dbReference>
<evidence type="ECO:0000256" key="1">
    <source>
        <dbReference type="ARBA" id="ARBA00022801"/>
    </source>
</evidence>
<dbReference type="NCBIfam" id="TIGR01549">
    <property type="entry name" value="HAD-SF-IA-v1"/>
    <property type="match status" value="1"/>
</dbReference>
<dbReference type="NCBIfam" id="TIGR01509">
    <property type="entry name" value="HAD-SF-IA-v3"/>
    <property type="match status" value="1"/>
</dbReference>
<gene>
    <name evidence="3" type="ORF">CYL18_06900</name>
</gene>
<protein>
    <recommendedName>
        <fullName evidence="5">HAD family hydrolase</fullName>
    </recommendedName>
</protein>
<dbReference type="SFLD" id="SFLDG01135">
    <property type="entry name" value="C1.5.6:_HAD__Beta-PGM__Phospha"/>
    <property type="match status" value="1"/>
</dbReference>
<keyword evidence="2" id="KW-0460">Magnesium</keyword>
<accession>A0A2S7N0S0</accession>
<proteinExistence type="predicted"/>
<dbReference type="GO" id="GO:0006281">
    <property type="term" value="P:DNA repair"/>
    <property type="evidence" value="ECO:0007669"/>
    <property type="project" value="TreeGrafter"/>
</dbReference>
<dbReference type="SFLD" id="SFLDS00003">
    <property type="entry name" value="Haloacid_Dehalogenase"/>
    <property type="match status" value="1"/>
</dbReference>
<evidence type="ECO:0000256" key="2">
    <source>
        <dbReference type="ARBA" id="ARBA00022842"/>
    </source>
</evidence>
<dbReference type="OrthoDB" id="9792518at2"/>
<evidence type="ECO:0008006" key="5">
    <source>
        <dbReference type="Google" id="ProtNLM"/>
    </source>
</evidence>
<evidence type="ECO:0000313" key="3">
    <source>
        <dbReference type="EMBL" id="PQD95616.1"/>
    </source>
</evidence>
<dbReference type="EMBL" id="PKOZ01000003">
    <property type="protein sequence ID" value="PQD95616.1"/>
    <property type="molecule type" value="Genomic_DNA"/>
</dbReference>
<dbReference type="InterPro" id="IPR036412">
    <property type="entry name" value="HAD-like_sf"/>
</dbReference>
<dbReference type="AlphaFoldDB" id="A0A2S7N0S0"/>
<dbReference type="Pfam" id="PF13419">
    <property type="entry name" value="HAD_2"/>
    <property type="match status" value="1"/>
</dbReference>
<dbReference type="InterPro" id="IPR041492">
    <property type="entry name" value="HAD_2"/>
</dbReference>
<dbReference type="SUPFAM" id="SSF56784">
    <property type="entry name" value="HAD-like"/>
    <property type="match status" value="1"/>
</dbReference>
<keyword evidence="1" id="KW-0378">Hydrolase</keyword>
<dbReference type="InterPro" id="IPR050155">
    <property type="entry name" value="HAD-like_hydrolase_sf"/>
</dbReference>
<name>A0A2S7N0S0_9BACI</name>
<sequence length="225" mass="25735">MRLKTILFDFDGTIADTLPASFAAFKYVFKKYDDKEMSDEEIVRLFGPIEDELLRKHLKNKNKLEQAIEDYYDHYEKGHDGEFEGLENIQQMLDQFKEMDLNLGIVTGKSRRALTFSLEALGIYDYFDVTIAGDDVKNPKPDKEGVEKCMKLLQNKASEVLFVGDSESDMAAGASAGVPIVAAQWFSTVQTSDFKTMPDFLFTSIPEFCQFVEENRMTKREKKVL</sequence>
<dbReference type="InterPro" id="IPR023214">
    <property type="entry name" value="HAD_sf"/>
</dbReference>
<dbReference type="GO" id="GO:0008967">
    <property type="term" value="F:phosphoglycolate phosphatase activity"/>
    <property type="evidence" value="ECO:0007669"/>
    <property type="project" value="TreeGrafter"/>
</dbReference>
<dbReference type="RefSeq" id="WP_104848763.1">
    <property type="nucleotide sequence ID" value="NZ_PKOZ01000003.1"/>
</dbReference>
<dbReference type="Proteomes" id="UP000239663">
    <property type="component" value="Unassembled WGS sequence"/>
</dbReference>
<dbReference type="Gene3D" id="3.40.50.1000">
    <property type="entry name" value="HAD superfamily/HAD-like"/>
    <property type="match status" value="1"/>
</dbReference>
<dbReference type="PRINTS" id="PR00413">
    <property type="entry name" value="HADHALOGNASE"/>
</dbReference>
<evidence type="ECO:0000313" key="4">
    <source>
        <dbReference type="Proteomes" id="UP000239663"/>
    </source>
</evidence>
<dbReference type="GO" id="GO:0005829">
    <property type="term" value="C:cytosol"/>
    <property type="evidence" value="ECO:0007669"/>
    <property type="project" value="TreeGrafter"/>
</dbReference>
<reference evidence="3 4" key="1">
    <citation type="submission" date="2017-12" db="EMBL/GenBank/DDBJ databases">
        <title>Taxonomic description and draft genome of Pradoshia cofamensis Gen. nov., sp. nov., a thermotolerant bacillale isolated from anterior gut of earthworm Eisenia fetida.</title>
        <authorList>
            <person name="Saha T."/>
            <person name="Chakraborty R."/>
        </authorList>
    </citation>
    <scope>NUCLEOTIDE SEQUENCE [LARGE SCALE GENOMIC DNA]</scope>
    <source>
        <strain evidence="3 4">EAG3</strain>
    </source>
</reference>
<keyword evidence="4" id="KW-1185">Reference proteome</keyword>
<organism evidence="3 4">
    <name type="scientific">Pradoshia eiseniae</name>
    <dbReference type="NCBI Taxonomy" id="2064768"/>
    <lineage>
        <taxon>Bacteria</taxon>
        <taxon>Bacillati</taxon>
        <taxon>Bacillota</taxon>
        <taxon>Bacilli</taxon>
        <taxon>Bacillales</taxon>
        <taxon>Bacillaceae</taxon>
        <taxon>Pradoshia</taxon>
    </lineage>
</organism>
<dbReference type="InterPro" id="IPR023198">
    <property type="entry name" value="PGP-like_dom2"/>
</dbReference>
<dbReference type="InterPro" id="IPR006439">
    <property type="entry name" value="HAD-SF_hydro_IA"/>
</dbReference>